<name>A0AAV5K2F1_9ROSI</name>
<evidence type="ECO:0000313" key="1">
    <source>
        <dbReference type="EMBL" id="GKV17673.1"/>
    </source>
</evidence>
<protein>
    <submittedName>
        <fullName evidence="1">Uncharacterized protein</fullName>
    </submittedName>
</protein>
<organism evidence="1 2">
    <name type="scientific">Rubroshorea leprosula</name>
    <dbReference type="NCBI Taxonomy" id="152421"/>
    <lineage>
        <taxon>Eukaryota</taxon>
        <taxon>Viridiplantae</taxon>
        <taxon>Streptophyta</taxon>
        <taxon>Embryophyta</taxon>
        <taxon>Tracheophyta</taxon>
        <taxon>Spermatophyta</taxon>
        <taxon>Magnoliopsida</taxon>
        <taxon>eudicotyledons</taxon>
        <taxon>Gunneridae</taxon>
        <taxon>Pentapetalae</taxon>
        <taxon>rosids</taxon>
        <taxon>malvids</taxon>
        <taxon>Malvales</taxon>
        <taxon>Dipterocarpaceae</taxon>
        <taxon>Rubroshorea</taxon>
    </lineage>
</organism>
<reference evidence="1 2" key="1">
    <citation type="journal article" date="2021" name="Commun. Biol.">
        <title>The genome of Shorea leprosula (Dipterocarpaceae) highlights the ecological relevance of drought in aseasonal tropical rainforests.</title>
        <authorList>
            <person name="Ng K.K.S."/>
            <person name="Kobayashi M.J."/>
            <person name="Fawcett J.A."/>
            <person name="Hatakeyama M."/>
            <person name="Paape T."/>
            <person name="Ng C.H."/>
            <person name="Ang C.C."/>
            <person name="Tnah L.H."/>
            <person name="Lee C.T."/>
            <person name="Nishiyama T."/>
            <person name="Sese J."/>
            <person name="O'Brien M.J."/>
            <person name="Copetti D."/>
            <person name="Mohd Noor M.I."/>
            <person name="Ong R.C."/>
            <person name="Putra M."/>
            <person name="Sireger I.Z."/>
            <person name="Indrioko S."/>
            <person name="Kosugi Y."/>
            <person name="Izuno A."/>
            <person name="Isagi Y."/>
            <person name="Lee S.L."/>
            <person name="Shimizu K.K."/>
        </authorList>
    </citation>
    <scope>NUCLEOTIDE SEQUENCE [LARGE SCALE GENOMIC DNA]</scope>
    <source>
        <strain evidence="1">214</strain>
    </source>
</reference>
<proteinExistence type="predicted"/>
<dbReference type="EMBL" id="BPVZ01000048">
    <property type="protein sequence ID" value="GKV17673.1"/>
    <property type="molecule type" value="Genomic_DNA"/>
</dbReference>
<accession>A0AAV5K2F1</accession>
<evidence type="ECO:0000313" key="2">
    <source>
        <dbReference type="Proteomes" id="UP001054252"/>
    </source>
</evidence>
<dbReference type="Proteomes" id="UP001054252">
    <property type="component" value="Unassembled WGS sequence"/>
</dbReference>
<dbReference type="PROSITE" id="PS51257">
    <property type="entry name" value="PROKAR_LIPOPROTEIN"/>
    <property type="match status" value="1"/>
</dbReference>
<sequence length="233" mass="26028">MSRLRCHETGYLILLHQFSGGLGCEGSVGKTCDLWKTYRCFLTEEKRWNETPLENLFPIQAVKSKAGTLKDTGTRNLTKIVGCDNLAAEGVIMSVYPLGGNLVLLEVRDKDLLEKLIEGKINWWKAWFDRFKRWSPLDGAGASQKFVWLQVVKFQEEDGTLKDVDEALPENSAAVNGHIKADARAVDSLNDLIDSNLKLKSDVDGNQADSEQIVPLLVELMERDDADGAAWCK</sequence>
<dbReference type="AlphaFoldDB" id="A0AAV5K2F1"/>
<comment type="caution">
    <text evidence="1">The sequence shown here is derived from an EMBL/GenBank/DDBJ whole genome shotgun (WGS) entry which is preliminary data.</text>
</comment>
<gene>
    <name evidence="1" type="ORF">SLEP1_g28143</name>
</gene>
<keyword evidence="2" id="KW-1185">Reference proteome</keyword>